<name>A0A397SC14_9GLOM</name>
<gene>
    <name evidence="1" type="ORF">C1645_834428</name>
</gene>
<protein>
    <submittedName>
        <fullName evidence="1">Uncharacterized protein</fullName>
    </submittedName>
</protein>
<dbReference type="EMBL" id="QKYT01000606">
    <property type="protein sequence ID" value="RIA83032.1"/>
    <property type="molecule type" value="Genomic_DNA"/>
</dbReference>
<organism evidence="1 2">
    <name type="scientific">Glomus cerebriforme</name>
    <dbReference type="NCBI Taxonomy" id="658196"/>
    <lineage>
        <taxon>Eukaryota</taxon>
        <taxon>Fungi</taxon>
        <taxon>Fungi incertae sedis</taxon>
        <taxon>Mucoromycota</taxon>
        <taxon>Glomeromycotina</taxon>
        <taxon>Glomeromycetes</taxon>
        <taxon>Glomerales</taxon>
        <taxon>Glomeraceae</taxon>
        <taxon>Glomus</taxon>
    </lineage>
</organism>
<evidence type="ECO:0000313" key="2">
    <source>
        <dbReference type="Proteomes" id="UP000265703"/>
    </source>
</evidence>
<sequence>MNREEGGNEITSGKDRWDTENWIHIWNCNKNETTIYEIINEEIELQIKELEKDFIKVNERKWKQRITDILLTRSNNYNGQYIFHEIIKGIFNKQLYEMEKDKNIKMKMEILITNIARKAYNKIWNKRCKKVTEIE</sequence>
<reference evidence="1 2" key="1">
    <citation type="submission" date="2018-06" db="EMBL/GenBank/DDBJ databases">
        <title>Comparative genomics reveals the genomic features of Rhizophagus irregularis, R. cerebriforme, R. diaphanum and Gigaspora rosea, and their symbiotic lifestyle signature.</title>
        <authorList>
            <person name="Morin E."/>
            <person name="San Clemente H."/>
            <person name="Chen E.C.H."/>
            <person name="De La Providencia I."/>
            <person name="Hainaut M."/>
            <person name="Kuo A."/>
            <person name="Kohler A."/>
            <person name="Murat C."/>
            <person name="Tang N."/>
            <person name="Roy S."/>
            <person name="Loubradou J."/>
            <person name="Henrissat B."/>
            <person name="Grigoriev I.V."/>
            <person name="Corradi N."/>
            <person name="Roux C."/>
            <person name="Martin F.M."/>
        </authorList>
    </citation>
    <scope>NUCLEOTIDE SEQUENCE [LARGE SCALE GENOMIC DNA]</scope>
    <source>
        <strain evidence="1 2">DAOM 227022</strain>
    </source>
</reference>
<accession>A0A397SC14</accession>
<proteinExistence type="predicted"/>
<dbReference type="OrthoDB" id="10671143at2759"/>
<dbReference type="Proteomes" id="UP000265703">
    <property type="component" value="Unassembled WGS sequence"/>
</dbReference>
<evidence type="ECO:0000313" key="1">
    <source>
        <dbReference type="EMBL" id="RIA83032.1"/>
    </source>
</evidence>
<dbReference type="AlphaFoldDB" id="A0A397SC14"/>
<comment type="caution">
    <text evidence="1">The sequence shown here is derived from an EMBL/GenBank/DDBJ whole genome shotgun (WGS) entry which is preliminary data.</text>
</comment>
<keyword evidence="2" id="KW-1185">Reference proteome</keyword>